<feature type="transmembrane region" description="Helical" evidence="14">
    <location>
        <begin position="48"/>
        <end position="68"/>
    </location>
</feature>
<evidence type="ECO:0000256" key="3">
    <source>
        <dbReference type="ARBA" id="ARBA00006501"/>
    </source>
</evidence>
<feature type="binding site" description="axial binding residue" evidence="14">
    <location>
        <position position="84"/>
    </location>
    <ligand>
        <name>heme</name>
        <dbReference type="ChEBI" id="CHEBI:30413"/>
    </ligand>
    <ligandPart>
        <name>Fe</name>
        <dbReference type="ChEBI" id="CHEBI:18248"/>
    </ligandPart>
</feature>
<keyword evidence="6 14" id="KW-0349">Heme</keyword>
<comment type="catalytic activity">
    <reaction evidence="13 14 15">
        <text>protoporphyrinogen IX + 3 A = protoporphyrin IX + 3 AH2</text>
        <dbReference type="Rhea" id="RHEA:62000"/>
        <dbReference type="ChEBI" id="CHEBI:13193"/>
        <dbReference type="ChEBI" id="CHEBI:17499"/>
        <dbReference type="ChEBI" id="CHEBI:57306"/>
        <dbReference type="ChEBI" id="CHEBI:57307"/>
    </reaction>
</comment>
<dbReference type="EMBL" id="JAVRHY010000020">
    <property type="protein sequence ID" value="MDT0619774.1"/>
    <property type="molecule type" value="Genomic_DNA"/>
</dbReference>
<comment type="caution">
    <text evidence="16">The sequence shown here is derived from an EMBL/GenBank/DDBJ whole genome shotgun (WGS) entry which is preliminary data.</text>
</comment>
<keyword evidence="12 14" id="KW-0472">Membrane</keyword>
<keyword evidence="8 14" id="KW-0479">Metal-binding</keyword>
<keyword evidence="11 14" id="KW-0408">Iron</keyword>
<evidence type="ECO:0000256" key="10">
    <source>
        <dbReference type="ARBA" id="ARBA00023002"/>
    </source>
</evidence>
<organism evidence="16 17">
    <name type="scientific">Spectribacter acetivorans</name>
    <dbReference type="NCBI Taxonomy" id="3075603"/>
    <lineage>
        <taxon>Bacteria</taxon>
        <taxon>Pseudomonadati</taxon>
        <taxon>Pseudomonadota</taxon>
        <taxon>Gammaproteobacteria</taxon>
        <taxon>Salinisphaerales</taxon>
        <taxon>Salinisphaeraceae</taxon>
        <taxon>Spectribacter</taxon>
    </lineage>
</organism>
<dbReference type="RefSeq" id="WP_311660421.1">
    <property type="nucleotide sequence ID" value="NZ_JAVRHY010000020.1"/>
</dbReference>
<evidence type="ECO:0000256" key="13">
    <source>
        <dbReference type="ARBA" id="ARBA00048390"/>
    </source>
</evidence>
<keyword evidence="7 14" id="KW-0812">Transmembrane</keyword>
<accession>A0ABU3BBE1</accession>
<evidence type="ECO:0000313" key="17">
    <source>
        <dbReference type="Proteomes" id="UP001259982"/>
    </source>
</evidence>
<evidence type="ECO:0000256" key="6">
    <source>
        <dbReference type="ARBA" id="ARBA00022617"/>
    </source>
</evidence>
<feature type="transmembrane region" description="Helical" evidence="14">
    <location>
        <begin position="80"/>
        <end position="98"/>
    </location>
</feature>
<evidence type="ECO:0000256" key="7">
    <source>
        <dbReference type="ARBA" id="ARBA00022692"/>
    </source>
</evidence>
<evidence type="ECO:0000256" key="2">
    <source>
        <dbReference type="ARBA" id="ARBA00005073"/>
    </source>
</evidence>
<dbReference type="EC" id="1.3.99.-" evidence="14 15"/>
<reference evidence="16 17" key="1">
    <citation type="submission" date="2023-09" db="EMBL/GenBank/DDBJ databases">
        <authorList>
            <person name="Rey-Velasco X."/>
        </authorList>
    </citation>
    <scope>NUCLEOTIDE SEQUENCE [LARGE SCALE GENOMIC DNA]</scope>
    <source>
        <strain evidence="16 17">P385</strain>
    </source>
</reference>
<evidence type="ECO:0000256" key="4">
    <source>
        <dbReference type="ARBA" id="ARBA00017504"/>
    </source>
</evidence>
<proteinExistence type="inferred from homology"/>
<evidence type="ECO:0000256" key="1">
    <source>
        <dbReference type="ARBA" id="ARBA00004651"/>
    </source>
</evidence>
<sequence length="140" mass="16093">MLWIQAFHVIFMVTWFAGLFYLPRLFVYHADATDAISLDRFCVMERRLSILMSIGAALTIAFGLWLLWHLGLSWLSGSGWMHTKLLLVVGLVGYHGWCQVQVKRFREQRATGSARYYRLMNEVPGVFLIAIVVLAVVKPF</sequence>
<feature type="binding site" description="axial binding residue" evidence="14">
    <location>
        <position position="8"/>
    </location>
    <ligand>
        <name>heme</name>
        <dbReference type="ChEBI" id="CHEBI:30413"/>
    </ligand>
    <ligandPart>
        <name>Fe</name>
        <dbReference type="ChEBI" id="CHEBI:18248"/>
    </ligandPart>
</feature>
<dbReference type="PANTHER" id="PTHR40255">
    <property type="entry name" value="UPF0093 MEMBRANE PROTEIN SLR1790"/>
    <property type="match status" value="1"/>
</dbReference>
<keyword evidence="5 14" id="KW-1003">Cell membrane</keyword>
<evidence type="ECO:0000256" key="9">
    <source>
        <dbReference type="ARBA" id="ARBA00022989"/>
    </source>
</evidence>
<evidence type="ECO:0000256" key="15">
    <source>
        <dbReference type="PIRNR" id="PIRNR004638"/>
    </source>
</evidence>
<feature type="transmembrane region" description="Helical" evidence="14">
    <location>
        <begin position="119"/>
        <end position="137"/>
    </location>
</feature>
<comment type="subcellular location">
    <subcellularLocation>
        <location evidence="1 14">Cell membrane</location>
        <topology evidence="1 14">Multi-pass membrane protein</topology>
    </subcellularLocation>
</comment>
<dbReference type="InterPro" id="IPR005265">
    <property type="entry name" value="HemJ-like"/>
</dbReference>
<dbReference type="HAMAP" id="MF_02239">
    <property type="entry name" value="HemJ"/>
    <property type="match status" value="1"/>
</dbReference>
<comment type="cofactor">
    <cofactor evidence="14 15">
        <name>heme b</name>
        <dbReference type="ChEBI" id="CHEBI:60344"/>
    </cofactor>
    <text evidence="14 15">Binds 1 heme b (iron(II)-protoporphyrin IX) group per subunit.</text>
</comment>
<keyword evidence="9 14" id="KW-1133">Transmembrane helix</keyword>
<gene>
    <name evidence="16" type="ORF">RM531_14950</name>
</gene>
<comment type="function">
    <text evidence="14 15">Catalyzes the oxidation of protoporphyrinogen IX to protoporphyrin IX.</text>
</comment>
<keyword evidence="10 14" id="KW-0560">Oxidoreductase</keyword>
<feature type="transmembrane region" description="Helical" evidence="14">
    <location>
        <begin position="6"/>
        <end position="27"/>
    </location>
</feature>
<comment type="subunit">
    <text evidence="14">Homodimer.</text>
</comment>
<evidence type="ECO:0000256" key="14">
    <source>
        <dbReference type="HAMAP-Rule" id="MF_02239"/>
    </source>
</evidence>
<dbReference type="PANTHER" id="PTHR40255:SF1">
    <property type="entry name" value="PROTOPORPHYRINOGEN IX OXIDASE"/>
    <property type="match status" value="1"/>
</dbReference>
<dbReference type="Pfam" id="PF03653">
    <property type="entry name" value="UPF0093"/>
    <property type="match status" value="1"/>
</dbReference>
<evidence type="ECO:0000256" key="12">
    <source>
        <dbReference type="ARBA" id="ARBA00023136"/>
    </source>
</evidence>
<evidence type="ECO:0000256" key="8">
    <source>
        <dbReference type="ARBA" id="ARBA00022723"/>
    </source>
</evidence>
<dbReference type="PIRSF" id="PIRSF004638">
    <property type="entry name" value="UCP004638"/>
    <property type="match status" value="1"/>
</dbReference>
<dbReference type="Proteomes" id="UP001259982">
    <property type="component" value="Unassembled WGS sequence"/>
</dbReference>
<evidence type="ECO:0000313" key="16">
    <source>
        <dbReference type="EMBL" id="MDT0619774.1"/>
    </source>
</evidence>
<evidence type="ECO:0000256" key="11">
    <source>
        <dbReference type="ARBA" id="ARBA00023004"/>
    </source>
</evidence>
<protein>
    <recommendedName>
        <fullName evidence="4 14">Protoporphyrinogen IX oxidase</fullName>
        <shortName evidence="14">PPO</shortName>
        <ecNumber evidence="14 15">1.3.99.-</ecNumber>
    </recommendedName>
</protein>
<keyword evidence="17" id="KW-1185">Reference proteome</keyword>
<name>A0ABU3BBE1_9GAMM</name>
<evidence type="ECO:0000256" key="5">
    <source>
        <dbReference type="ARBA" id="ARBA00022475"/>
    </source>
</evidence>
<comment type="pathway">
    <text evidence="2 14 15">Porphyrin-containing compound metabolism; protoporphyrin-IX biosynthesis; protoporphyrin-IX from protoporphyrinogen-IX: step 1/1.</text>
</comment>
<comment type="similarity">
    <text evidence="3 14 15">Belongs to the HemJ family.</text>
</comment>